<comment type="caution">
    <text evidence="1">The sequence shown here is derived from an EMBL/GenBank/DDBJ whole genome shotgun (WGS) entry which is preliminary data.</text>
</comment>
<protein>
    <submittedName>
        <fullName evidence="1">Uncharacterized protein</fullName>
    </submittedName>
</protein>
<gene>
    <name evidence="1" type="ORF">UT61_C0047G0010</name>
</gene>
<organism evidence="1 2">
    <name type="scientific">Candidatus Woesebacteria bacterium GW2011_GWA1_39_8</name>
    <dbReference type="NCBI Taxonomy" id="1618552"/>
    <lineage>
        <taxon>Bacteria</taxon>
        <taxon>Candidatus Woeseibacteriota</taxon>
    </lineage>
</organism>
<name>A0A0G0PTX5_9BACT</name>
<sequence length="182" mass="19641">MKIIQTKEPSSAEIKAGNWLDGKPIGKTYSTNGDGTVLAGSAQLPGVKNITLNKNHAGLVSSVEGMTEILKFLGIPPGVRISSSFEDINSALIIIADSANFQVSDREGNTKKDEDGMVAFINPKPGAYKLNLLPKSSSTLFIVAQFLPNGDVKYKEYNFGGFEAKLKTLNFDDSNPSEDIIW</sequence>
<dbReference type="EMBL" id="LBXL01000047">
    <property type="protein sequence ID" value="KKR28556.1"/>
    <property type="molecule type" value="Genomic_DNA"/>
</dbReference>
<reference evidence="1 2" key="1">
    <citation type="journal article" date="2015" name="Nature">
        <title>rRNA introns, odd ribosomes, and small enigmatic genomes across a large radiation of phyla.</title>
        <authorList>
            <person name="Brown C.T."/>
            <person name="Hug L.A."/>
            <person name="Thomas B.C."/>
            <person name="Sharon I."/>
            <person name="Castelle C.J."/>
            <person name="Singh A."/>
            <person name="Wilkins M.J."/>
            <person name="Williams K.H."/>
            <person name="Banfield J.F."/>
        </authorList>
    </citation>
    <scope>NUCLEOTIDE SEQUENCE [LARGE SCALE GENOMIC DNA]</scope>
</reference>
<proteinExistence type="predicted"/>
<dbReference type="Proteomes" id="UP000034793">
    <property type="component" value="Unassembled WGS sequence"/>
</dbReference>
<evidence type="ECO:0000313" key="2">
    <source>
        <dbReference type="Proteomes" id="UP000034793"/>
    </source>
</evidence>
<dbReference type="AlphaFoldDB" id="A0A0G0PTX5"/>
<accession>A0A0G0PTX5</accession>
<evidence type="ECO:0000313" key="1">
    <source>
        <dbReference type="EMBL" id="KKR28556.1"/>
    </source>
</evidence>